<name>A0A7W9SME2_ARMRO</name>
<dbReference type="EMBL" id="JACHGW010000001">
    <property type="protein sequence ID" value="MBB6049316.1"/>
    <property type="molecule type" value="Genomic_DNA"/>
</dbReference>
<gene>
    <name evidence="2" type="ORF">HNQ39_001078</name>
</gene>
<proteinExistence type="predicted"/>
<keyword evidence="2" id="KW-0378">Hydrolase</keyword>
<keyword evidence="2" id="KW-0540">Nuclease</keyword>
<dbReference type="GO" id="GO:0004519">
    <property type="term" value="F:endonuclease activity"/>
    <property type="evidence" value="ECO:0007669"/>
    <property type="project" value="UniProtKB-KW"/>
</dbReference>
<dbReference type="PANTHER" id="PTHR38590:SF1">
    <property type="entry name" value="BLL0828 PROTEIN"/>
    <property type="match status" value="1"/>
</dbReference>
<dbReference type="AlphaFoldDB" id="A0A7W9SME2"/>
<evidence type="ECO:0000259" key="1">
    <source>
        <dbReference type="Pfam" id="PF04480"/>
    </source>
</evidence>
<feature type="domain" description="DUF559" evidence="1">
    <location>
        <begin position="2"/>
        <end position="100"/>
    </location>
</feature>
<dbReference type="InterPro" id="IPR011335">
    <property type="entry name" value="Restrct_endonuc-II-like"/>
</dbReference>
<dbReference type="SUPFAM" id="SSF52980">
    <property type="entry name" value="Restriction endonuclease-like"/>
    <property type="match status" value="1"/>
</dbReference>
<evidence type="ECO:0000313" key="2">
    <source>
        <dbReference type="EMBL" id="MBB6049316.1"/>
    </source>
</evidence>
<evidence type="ECO:0000313" key="3">
    <source>
        <dbReference type="Proteomes" id="UP000520814"/>
    </source>
</evidence>
<dbReference type="Proteomes" id="UP000520814">
    <property type="component" value="Unassembled WGS sequence"/>
</dbReference>
<dbReference type="Gene3D" id="3.40.960.10">
    <property type="entry name" value="VSR Endonuclease"/>
    <property type="match status" value="1"/>
</dbReference>
<dbReference type="PANTHER" id="PTHR38590">
    <property type="entry name" value="BLL0828 PROTEIN"/>
    <property type="match status" value="1"/>
</dbReference>
<dbReference type="InterPro" id="IPR007569">
    <property type="entry name" value="DUF559"/>
</dbReference>
<protein>
    <submittedName>
        <fullName evidence="2">Very-short-patch-repair endonuclease</fullName>
    </submittedName>
</protein>
<comment type="caution">
    <text evidence="2">The sequence shown here is derived from an EMBL/GenBank/DDBJ whole genome shotgun (WGS) entry which is preliminary data.</text>
</comment>
<dbReference type="RefSeq" id="WP_184192927.1">
    <property type="nucleotide sequence ID" value="NZ_JACHGW010000001.1"/>
</dbReference>
<keyword evidence="2" id="KW-0255">Endonuclease</keyword>
<organism evidence="2 3">
    <name type="scientific">Armatimonas rosea</name>
    <dbReference type="NCBI Taxonomy" id="685828"/>
    <lineage>
        <taxon>Bacteria</taxon>
        <taxon>Bacillati</taxon>
        <taxon>Armatimonadota</taxon>
        <taxon>Armatimonadia</taxon>
        <taxon>Armatimonadales</taxon>
        <taxon>Armatimonadaceae</taxon>
        <taxon>Armatimonas</taxon>
    </lineage>
</organism>
<accession>A0A7W9SME2</accession>
<sequence>MRDVARRLRHEATDAERVLWELLRGRRCFGYRFLRQRALGVYVVDFYCPALHLAVEVDGGVHEQEGVWQRDAHREAWLLERGVTVVHLTNEEVFAGESEALYRQLLLAVGKYV</sequence>
<reference evidence="2 3" key="1">
    <citation type="submission" date="2020-08" db="EMBL/GenBank/DDBJ databases">
        <title>Genomic Encyclopedia of Type Strains, Phase IV (KMG-IV): sequencing the most valuable type-strain genomes for metagenomic binning, comparative biology and taxonomic classification.</title>
        <authorList>
            <person name="Goeker M."/>
        </authorList>
    </citation>
    <scope>NUCLEOTIDE SEQUENCE [LARGE SCALE GENOMIC DNA]</scope>
    <source>
        <strain evidence="2 3">DSM 23562</strain>
    </source>
</reference>
<dbReference type="CDD" id="cd01038">
    <property type="entry name" value="Endonuclease_DUF559"/>
    <property type="match status" value="1"/>
</dbReference>
<dbReference type="Pfam" id="PF04480">
    <property type="entry name" value="DUF559"/>
    <property type="match status" value="1"/>
</dbReference>
<dbReference type="InterPro" id="IPR047216">
    <property type="entry name" value="Endonuclease_DUF559_bact"/>
</dbReference>
<keyword evidence="3" id="KW-1185">Reference proteome</keyword>